<protein>
    <submittedName>
        <fullName evidence="2">Lanthionine synthetase C family protein</fullName>
    </submittedName>
</protein>
<dbReference type="PRINTS" id="PR01955">
    <property type="entry name" value="LANCFRANKIA"/>
</dbReference>
<dbReference type="SMART" id="SM01260">
    <property type="entry name" value="LANC_like"/>
    <property type="match status" value="1"/>
</dbReference>
<reference evidence="2" key="1">
    <citation type="submission" date="2020-07" db="EMBL/GenBank/DDBJ databases">
        <authorList>
            <person name="Tarantini F.S."/>
            <person name="Hong K.W."/>
            <person name="Chan K.G."/>
        </authorList>
    </citation>
    <scope>NUCLEOTIDE SEQUENCE</scope>
    <source>
        <strain evidence="2">32-07</strain>
    </source>
</reference>
<proteinExistence type="predicted"/>
<keyword evidence="3" id="KW-1185">Reference proteome</keyword>
<dbReference type="EMBL" id="CP059572">
    <property type="protein sequence ID" value="QXJ22482.1"/>
    <property type="molecule type" value="Genomic_DNA"/>
</dbReference>
<dbReference type="Pfam" id="PF05147">
    <property type="entry name" value="LANC_like"/>
    <property type="match status" value="1"/>
</dbReference>
<dbReference type="InterPro" id="IPR007822">
    <property type="entry name" value="LANC-like"/>
</dbReference>
<dbReference type="InterPro" id="IPR033889">
    <property type="entry name" value="LanC"/>
</dbReference>
<sequence>MAEIAGDPRNKIPYYGHSTWNPVSLAHGHPGVALAAAQAAVQDDRWLPMAHAHITAALDAVRAYPATGLYCGPAAILAAVTAARRAGAPYRRLHAGLVPWVADDLLKRCEEEAGRRNRGPGVGWHGYDVVSGIGGLTRLLMAVADDPSGDPEVLDHARRAADAGLEQLAAVLRPVRVGGHEVPGWWVPSHLQPTADDERTYPLGDFNAGFAHGPAGPMAVLAAAALRGTAPAGAEEGVSYAAEWLAGRALRDEAGPYWPCRVSWREQLEGAPRGEVIARSAWCYGAPGLGLALDAAGRAFGRPEWSRLALDGLRAVFARPRDAWKLDGVTVCHGTSGLLAAAHRLAGPGSRELGAFAAGLAREIAGACDPALPFGYRHAVRAAESGTADDRRLLLDVAGVLDGAAGVAAVLLDTGGPATGTAGGTDPNTGGPGGYAGRGGHTGPGLFAELAFGA</sequence>
<dbReference type="SUPFAM" id="SSF158745">
    <property type="entry name" value="LanC-like"/>
    <property type="match status" value="1"/>
</dbReference>
<accession>A0ABX8QYF2</accession>
<organism evidence="2 3">
    <name type="scientific">Actinomadura graeca</name>
    <dbReference type="NCBI Taxonomy" id="2750812"/>
    <lineage>
        <taxon>Bacteria</taxon>
        <taxon>Bacillati</taxon>
        <taxon>Actinomycetota</taxon>
        <taxon>Actinomycetes</taxon>
        <taxon>Streptosporangiales</taxon>
        <taxon>Thermomonosporaceae</taxon>
        <taxon>Actinomadura</taxon>
    </lineage>
</organism>
<name>A0ABX8QYF2_9ACTN</name>
<dbReference type="Gene3D" id="1.50.10.20">
    <property type="match status" value="1"/>
</dbReference>
<evidence type="ECO:0000256" key="1">
    <source>
        <dbReference type="SAM" id="MobiDB-lite"/>
    </source>
</evidence>
<dbReference type="RefSeq" id="WP_231335739.1">
    <property type="nucleotide sequence ID" value="NZ_CP059572.1"/>
</dbReference>
<dbReference type="PRINTS" id="PR01950">
    <property type="entry name" value="LANCSUPER"/>
</dbReference>
<evidence type="ECO:0000313" key="3">
    <source>
        <dbReference type="Proteomes" id="UP001049518"/>
    </source>
</evidence>
<evidence type="ECO:0000313" key="2">
    <source>
        <dbReference type="EMBL" id="QXJ22482.1"/>
    </source>
</evidence>
<gene>
    <name evidence="2" type="ORF">AGRA3207_003486</name>
</gene>
<feature type="region of interest" description="Disordered" evidence="1">
    <location>
        <begin position="418"/>
        <end position="437"/>
    </location>
</feature>
<dbReference type="CDD" id="cd04793">
    <property type="entry name" value="LanC"/>
    <property type="match status" value="1"/>
</dbReference>
<dbReference type="Proteomes" id="UP001049518">
    <property type="component" value="Chromosome"/>
</dbReference>